<dbReference type="InterPro" id="IPR007053">
    <property type="entry name" value="LRAT_dom"/>
</dbReference>
<accession>A0ABQ9N293</accession>
<dbReference type="PANTHER" id="PTHR46137:SF1">
    <property type="entry name" value="LRAT DOMAIN-CONTAINING PROTEIN"/>
    <property type="match status" value="1"/>
</dbReference>
<evidence type="ECO:0000259" key="1">
    <source>
        <dbReference type="PROSITE" id="PS51934"/>
    </source>
</evidence>
<dbReference type="Proteomes" id="UP001174677">
    <property type="component" value="Chromosome 3"/>
</dbReference>
<comment type="caution">
    <text evidence="2">The sequence shown here is derived from an EMBL/GenBank/DDBJ whole genome shotgun (WGS) entry which is preliminary data.</text>
</comment>
<evidence type="ECO:0000313" key="2">
    <source>
        <dbReference type="EMBL" id="KAJ9185817.1"/>
    </source>
</evidence>
<keyword evidence="3" id="KW-1185">Reference proteome</keyword>
<organism evidence="2 3">
    <name type="scientific">Hevea brasiliensis</name>
    <name type="common">Para rubber tree</name>
    <name type="synonym">Siphonia brasiliensis</name>
    <dbReference type="NCBI Taxonomy" id="3981"/>
    <lineage>
        <taxon>Eukaryota</taxon>
        <taxon>Viridiplantae</taxon>
        <taxon>Streptophyta</taxon>
        <taxon>Embryophyta</taxon>
        <taxon>Tracheophyta</taxon>
        <taxon>Spermatophyta</taxon>
        <taxon>Magnoliopsida</taxon>
        <taxon>eudicotyledons</taxon>
        <taxon>Gunneridae</taxon>
        <taxon>Pentapetalae</taxon>
        <taxon>rosids</taxon>
        <taxon>fabids</taxon>
        <taxon>Malpighiales</taxon>
        <taxon>Euphorbiaceae</taxon>
        <taxon>Crotonoideae</taxon>
        <taxon>Micrandreae</taxon>
        <taxon>Hevea</taxon>
    </lineage>
</organism>
<sequence>MVVVDPDDLKVGDHIYACRAAGYAHHGIYVGEVNGVSFVIHFNSTTNGGGVVGSVFTASRWSKNKACQVCGHVENVNLGVVKTCLDCFLKKDELQLQCYIGNSKPSNEVVKMAYNLLERGFGEYNIAINNCEHFATFCKKGEPYSGQVENASMMINLLPTGSLPFRLFDLYLSFRKQGNHR</sequence>
<dbReference type="Gene3D" id="3.90.1720.10">
    <property type="entry name" value="endopeptidase domain like (from Nostoc punctiforme)"/>
    <property type="match status" value="1"/>
</dbReference>
<name>A0ABQ9N293_HEVBR</name>
<proteinExistence type="predicted"/>
<dbReference type="PROSITE" id="PS51934">
    <property type="entry name" value="LRAT"/>
    <property type="match status" value="1"/>
</dbReference>
<dbReference type="PANTHER" id="PTHR46137">
    <property type="entry name" value="OS05G0310600 PROTEIN"/>
    <property type="match status" value="1"/>
</dbReference>
<gene>
    <name evidence="2" type="ORF">P3X46_005408</name>
</gene>
<feature type="domain" description="LRAT" evidence="1">
    <location>
        <begin position="15"/>
        <end position="147"/>
    </location>
</feature>
<reference evidence="2" key="1">
    <citation type="journal article" date="2023" name="Plant Biotechnol. J.">
        <title>Chromosome-level wild Hevea brasiliensis genome provides new tools for genomic-assisted breeding and valuable loci to elevate rubber yield.</title>
        <authorList>
            <person name="Cheng H."/>
            <person name="Song X."/>
            <person name="Hu Y."/>
            <person name="Wu T."/>
            <person name="Yang Q."/>
            <person name="An Z."/>
            <person name="Feng S."/>
            <person name="Deng Z."/>
            <person name="Wu W."/>
            <person name="Zeng X."/>
            <person name="Tu M."/>
            <person name="Wang X."/>
            <person name="Huang H."/>
        </authorList>
    </citation>
    <scope>NUCLEOTIDE SEQUENCE</scope>
    <source>
        <strain evidence="2">MT/VB/25A 57/8</strain>
    </source>
</reference>
<protein>
    <recommendedName>
        <fullName evidence="1">LRAT domain-containing protein</fullName>
    </recommendedName>
</protein>
<dbReference type="Pfam" id="PF04970">
    <property type="entry name" value="LRAT"/>
    <property type="match status" value="1"/>
</dbReference>
<dbReference type="EMBL" id="JARPOI010000003">
    <property type="protein sequence ID" value="KAJ9185817.1"/>
    <property type="molecule type" value="Genomic_DNA"/>
</dbReference>
<evidence type="ECO:0000313" key="3">
    <source>
        <dbReference type="Proteomes" id="UP001174677"/>
    </source>
</evidence>